<accession>A0A4C1YR01</accession>
<dbReference type="Proteomes" id="UP000299102">
    <property type="component" value="Unassembled WGS sequence"/>
</dbReference>
<feature type="region of interest" description="Disordered" evidence="1">
    <location>
        <begin position="116"/>
        <end position="154"/>
    </location>
</feature>
<evidence type="ECO:0000313" key="3">
    <source>
        <dbReference type="Proteomes" id="UP000299102"/>
    </source>
</evidence>
<protein>
    <recommendedName>
        <fullName evidence="4">Nucleic-acid-binding protein from transposon X-element</fullName>
    </recommendedName>
</protein>
<evidence type="ECO:0000256" key="1">
    <source>
        <dbReference type="SAM" id="MobiDB-lite"/>
    </source>
</evidence>
<dbReference type="AlphaFoldDB" id="A0A4C1YR01"/>
<gene>
    <name evidence="2" type="ORF">EVAR_61579_1</name>
</gene>
<dbReference type="EMBL" id="BGZK01001374">
    <property type="protein sequence ID" value="GBP78568.1"/>
    <property type="molecule type" value="Genomic_DNA"/>
</dbReference>
<reference evidence="2 3" key="1">
    <citation type="journal article" date="2019" name="Commun. Biol.">
        <title>The bagworm genome reveals a unique fibroin gene that provides high tensile strength.</title>
        <authorList>
            <person name="Kono N."/>
            <person name="Nakamura H."/>
            <person name="Ohtoshi R."/>
            <person name="Tomita M."/>
            <person name="Numata K."/>
            <person name="Arakawa K."/>
        </authorList>
    </citation>
    <scope>NUCLEOTIDE SEQUENCE [LARGE SCALE GENOMIC DNA]</scope>
</reference>
<evidence type="ECO:0008006" key="4">
    <source>
        <dbReference type="Google" id="ProtNLM"/>
    </source>
</evidence>
<proteinExistence type="predicted"/>
<keyword evidence="3" id="KW-1185">Reference proteome</keyword>
<comment type="caution">
    <text evidence="2">The sequence shown here is derived from an EMBL/GenBank/DDBJ whole genome shotgun (WGS) entry which is preliminary data.</text>
</comment>
<organism evidence="2 3">
    <name type="scientific">Eumeta variegata</name>
    <name type="common">Bagworm moth</name>
    <name type="synonym">Eumeta japonica</name>
    <dbReference type="NCBI Taxonomy" id="151549"/>
    <lineage>
        <taxon>Eukaryota</taxon>
        <taxon>Metazoa</taxon>
        <taxon>Ecdysozoa</taxon>
        <taxon>Arthropoda</taxon>
        <taxon>Hexapoda</taxon>
        <taxon>Insecta</taxon>
        <taxon>Pterygota</taxon>
        <taxon>Neoptera</taxon>
        <taxon>Endopterygota</taxon>
        <taxon>Lepidoptera</taxon>
        <taxon>Glossata</taxon>
        <taxon>Ditrysia</taxon>
        <taxon>Tineoidea</taxon>
        <taxon>Psychidae</taxon>
        <taxon>Oiketicinae</taxon>
        <taxon>Eumeta</taxon>
    </lineage>
</organism>
<feature type="compositionally biased region" description="Low complexity" evidence="1">
    <location>
        <begin position="135"/>
        <end position="147"/>
    </location>
</feature>
<dbReference type="OrthoDB" id="8123886at2759"/>
<sequence length="193" mass="21293">MVLTGVPKEILVEEVKKDLRSQNLPMQSVRRILSRTRESLDLVLVFGTAEANDKATKAAFFQIKNHGFNPALCVKCLGNHGTPQCTRSKDTDGPLTFVLCNQKGHTANYLGCLRAPKRASPPEKTPRSLKHTLLRPSSSGSPHRSVSIKPKQPSIANDGKLISIISIIDTNELSRFSRENSAAPQIQRKKLFP</sequence>
<name>A0A4C1YR01_EUMVA</name>
<evidence type="ECO:0000313" key="2">
    <source>
        <dbReference type="EMBL" id="GBP78568.1"/>
    </source>
</evidence>